<comment type="caution">
    <text evidence="2">The sequence shown here is derived from an EMBL/GenBank/DDBJ whole genome shotgun (WGS) entry which is preliminary data.</text>
</comment>
<dbReference type="InterPro" id="IPR009839">
    <property type="entry name" value="SseB_N"/>
</dbReference>
<evidence type="ECO:0000259" key="1">
    <source>
        <dbReference type="Pfam" id="PF07179"/>
    </source>
</evidence>
<dbReference type="OrthoDB" id="2031562at2"/>
<organism evidence="2 3">
    <name type="scientific">Eubacterium plexicaudatum ASF492</name>
    <dbReference type="NCBI Taxonomy" id="1235802"/>
    <lineage>
        <taxon>Bacteria</taxon>
        <taxon>Bacillati</taxon>
        <taxon>Bacillota</taxon>
        <taxon>Clostridia</taxon>
        <taxon>Eubacteriales</taxon>
        <taxon>Eubacteriaceae</taxon>
        <taxon>Eubacterium</taxon>
    </lineage>
</organism>
<dbReference type="PATRIC" id="fig|1235802.3.peg.3875"/>
<reference evidence="2 3" key="1">
    <citation type="journal article" date="2014" name="Genome Announc.">
        <title>Draft genome sequences of the altered schaedler flora, a defined bacterial community from gnotobiotic mice.</title>
        <authorList>
            <person name="Wannemuehler M.J."/>
            <person name="Overstreet A.M."/>
            <person name="Ward D.V."/>
            <person name="Phillips G.J."/>
        </authorList>
    </citation>
    <scope>NUCLEOTIDE SEQUENCE [LARGE SCALE GENOMIC DNA]</scope>
    <source>
        <strain evidence="2 3">ASF492</strain>
    </source>
</reference>
<keyword evidence="3" id="KW-1185">Reference proteome</keyword>
<dbReference type="Proteomes" id="UP000012589">
    <property type="component" value="Unassembled WGS sequence"/>
</dbReference>
<evidence type="ECO:0000313" key="3">
    <source>
        <dbReference type="Proteomes" id="UP000012589"/>
    </source>
</evidence>
<feature type="domain" description="SseB protein N-terminal" evidence="1">
    <location>
        <begin position="13"/>
        <end position="120"/>
    </location>
</feature>
<protein>
    <recommendedName>
        <fullName evidence="1">SseB protein N-terminal domain-containing protein</fullName>
    </recommendedName>
</protein>
<dbReference type="HOGENOM" id="CLU_072534_0_0_9"/>
<evidence type="ECO:0000313" key="2">
    <source>
        <dbReference type="EMBL" id="EMZ23493.1"/>
    </source>
</evidence>
<gene>
    <name evidence="2" type="ORF">C823_03668</name>
</gene>
<dbReference type="AlphaFoldDB" id="N2AAN3"/>
<accession>N2AAN3</accession>
<sequence>MSAKMNDIDNAKLEEAMQVYMKDQDKEHLIRLAHAIQDTKLFVPAMAVQKQKQGGFQPYIVKNGDGDMYMPAFTSMKKFPPNQKYQGMLKIQYKQCVSMLLDTPTLVQGIVLNPYTDNLMLKSQMLELSRKVEQSAKEAPKTFSVKTEDFRMIVRHNVEFHQIPEKLFAQKLEFIKNLNEETLCELYKAPYAEVGQDGQYPYTKDSFEIMELSIRDDLSIMQIIAPSKYLYQTNCRELYVVWNPQTEQVGYYVIEKGMDTEDIKFHLDAFKEDGSWEKLEEAPSDGNIMNRVMELFGGEP</sequence>
<dbReference type="eggNOG" id="ENOG5032X6E">
    <property type="taxonomic scope" value="Bacteria"/>
</dbReference>
<proteinExistence type="predicted"/>
<dbReference type="Pfam" id="PF07179">
    <property type="entry name" value="SseB"/>
    <property type="match status" value="1"/>
</dbReference>
<dbReference type="STRING" id="1235802.C823_03668"/>
<name>N2AAN3_9FIRM</name>
<dbReference type="EMBL" id="AQFT01000107">
    <property type="protein sequence ID" value="EMZ23493.1"/>
    <property type="molecule type" value="Genomic_DNA"/>
</dbReference>